<keyword evidence="2" id="KW-1185">Reference proteome</keyword>
<dbReference type="Gene3D" id="6.10.250.730">
    <property type="match status" value="1"/>
</dbReference>
<protein>
    <submittedName>
        <fullName evidence="1">DUF982 domain-containing protein</fullName>
    </submittedName>
</protein>
<accession>A0A2P7S108</accession>
<gene>
    <name evidence="1" type="ORF">C7I84_21505</name>
</gene>
<evidence type="ECO:0000313" key="2">
    <source>
        <dbReference type="Proteomes" id="UP000241229"/>
    </source>
</evidence>
<dbReference type="Pfam" id="PF06169">
    <property type="entry name" value="DUF982"/>
    <property type="match status" value="1"/>
</dbReference>
<organism evidence="1 2">
    <name type="scientific">Kumtagia ephedrae</name>
    <dbReference type="NCBI Taxonomy" id="2116701"/>
    <lineage>
        <taxon>Bacteria</taxon>
        <taxon>Pseudomonadati</taxon>
        <taxon>Pseudomonadota</taxon>
        <taxon>Alphaproteobacteria</taxon>
        <taxon>Hyphomicrobiales</taxon>
        <taxon>Phyllobacteriaceae</taxon>
        <taxon>Kumtagia</taxon>
    </lineage>
</organism>
<dbReference type="EMBL" id="PXYK01000023">
    <property type="protein sequence ID" value="PSJ56148.1"/>
    <property type="molecule type" value="Genomic_DNA"/>
</dbReference>
<proteinExistence type="predicted"/>
<name>A0A2P7S108_9HYPH</name>
<dbReference type="OrthoDB" id="8388069at2"/>
<dbReference type="InterPro" id="IPR010385">
    <property type="entry name" value="DUF982"/>
</dbReference>
<sequence length="100" mass="11051">MKDRFFQNPIFVESRPRLVQEIAGLNEALDFLHDWPEELRDIIHSAALRACQKAYASEYPIEAAFQAFVGFAKSANILAVVDAPLLLATSPVGHEEGVPA</sequence>
<dbReference type="RefSeq" id="WP_106774273.1">
    <property type="nucleotide sequence ID" value="NZ_PXYK01000023.1"/>
</dbReference>
<comment type="caution">
    <text evidence="1">The sequence shown here is derived from an EMBL/GenBank/DDBJ whole genome shotgun (WGS) entry which is preliminary data.</text>
</comment>
<dbReference type="Proteomes" id="UP000241229">
    <property type="component" value="Unassembled WGS sequence"/>
</dbReference>
<evidence type="ECO:0000313" key="1">
    <source>
        <dbReference type="EMBL" id="PSJ56148.1"/>
    </source>
</evidence>
<dbReference type="AlphaFoldDB" id="A0A2P7S108"/>
<reference evidence="1 2" key="1">
    <citation type="submission" date="2018-03" db="EMBL/GenBank/DDBJ databases">
        <title>The draft genome of Mesorhizobium sp. 6GN-30.</title>
        <authorList>
            <person name="Liu L."/>
            <person name="Li L."/>
            <person name="Wang T."/>
            <person name="Zhang X."/>
            <person name="Liang L."/>
        </authorList>
    </citation>
    <scope>NUCLEOTIDE SEQUENCE [LARGE SCALE GENOMIC DNA]</scope>
    <source>
        <strain evidence="1 2">6GN30</strain>
    </source>
</reference>